<dbReference type="Proteomes" id="UP000306740">
    <property type="component" value="Unassembled WGS sequence"/>
</dbReference>
<reference evidence="1 3" key="1">
    <citation type="submission" date="2019-05" db="EMBL/GenBank/DDBJ databases">
        <title>Mumia sp. nov., isolated from the intestinal contents of plateau pika (Ochotona curzoniae) in the Qinghai-Tibet plateau of China.</title>
        <authorList>
            <person name="Tian Z."/>
        </authorList>
    </citation>
    <scope>NUCLEOTIDE SEQUENCE [LARGE SCALE GENOMIC DNA]</scope>
    <source>
        <strain evidence="3">527</strain>
        <strain evidence="1">Z527</strain>
    </source>
</reference>
<dbReference type="EMBL" id="VDFR01000112">
    <property type="protein sequence ID" value="TNC39871.1"/>
    <property type="molecule type" value="Genomic_DNA"/>
</dbReference>
<evidence type="ECO:0008006" key="4">
    <source>
        <dbReference type="Google" id="ProtNLM"/>
    </source>
</evidence>
<evidence type="ECO:0000313" key="3">
    <source>
        <dbReference type="Proteomes" id="UP000306740"/>
    </source>
</evidence>
<dbReference type="AlphaFoldDB" id="A0A5C4MFT0"/>
<evidence type="ECO:0000313" key="1">
    <source>
        <dbReference type="EMBL" id="TNC39871.1"/>
    </source>
</evidence>
<comment type="caution">
    <text evidence="1">The sequence shown here is derived from an EMBL/GenBank/DDBJ whole genome shotgun (WGS) entry which is preliminary data.</text>
</comment>
<organism evidence="1 3">
    <name type="scientific">Mumia zhuanghuii</name>
    <dbReference type="NCBI Taxonomy" id="2585211"/>
    <lineage>
        <taxon>Bacteria</taxon>
        <taxon>Bacillati</taxon>
        <taxon>Actinomycetota</taxon>
        <taxon>Actinomycetes</taxon>
        <taxon>Propionibacteriales</taxon>
        <taxon>Nocardioidaceae</taxon>
        <taxon>Mumia</taxon>
    </lineage>
</organism>
<dbReference type="OrthoDB" id="164904at2"/>
<sequence length="141" mass="15040">MSGSLPYVDEHTAVVAAPRGVVWSALEHYATADLAEAVRPVVARVLGTEPRGGFAVAERDPGERLVLTGRHRFSRYRLVFGLEDADGGATRLSARTYAVFPGPHGAAYRLLVLGTGFHVLATTRMLRTVRSRATASPGSPA</sequence>
<accession>A0A5C4MFT0</accession>
<gene>
    <name evidence="2" type="ORF">FHE65_21965</name>
    <name evidence="1" type="ORF">FHE65_23610</name>
</gene>
<evidence type="ECO:0000313" key="2">
    <source>
        <dbReference type="EMBL" id="TNC41768.1"/>
    </source>
</evidence>
<dbReference type="RefSeq" id="WP_139106594.1">
    <property type="nucleotide sequence ID" value="NZ_VDFR01000103.1"/>
</dbReference>
<name>A0A5C4MFT0_9ACTN</name>
<dbReference type="SUPFAM" id="SSF55961">
    <property type="entry name" value="Bet v1-like"/>
    <property type="match status" value="1"/>
</dbReference>
<dbReference type="EMBL" id="VDFR01000103">
    <property type="protein sequence ID" value="TNC41768.1"/>
    <property type="molecule type" value="Genomic_DNA"/>
</dbReference>
<proteinExistence type="predicted"/>
<protein>
    <recommendedName>
        <fullName evidence="4">DUF2867 domain-containing protein</fullName>
    </recommendedName>
</protein>